<keyword evidence="1" id="KW-0472">Membrane</keyword>
<protein>
    <recommendedName>
        <fullName evidence="4">SH3b domain-containing protein</fullName>
    </recommendedName>
</protein>
<keyword evidence="1" id="KW-1133">Transmembrane helix</keyword>
<feature type="transmembrane region" description="Helical" evidence="1">
    <location>
        <begin position="105"/>
        <end position="130"/>
    </location>
</feature>
<comment type="caution">
    <text evidence="2">The sequence shown here is derived from an EMBL/GenBank/DDBJ whole genome shotgun (WGS) entry which is preliminary data.</text>
</comment>
<feature type="transmembrane region" description="Helical" evidence="1">
    <location>
        <begin position="162"/>
        <end position="182"/>
    </location>
</feature>
<proteinExistence type="predicted"/>
<keyword evidence="1" id="KW-0812">Transmembrane</keyword>
<gene>
    <name evidence="2" type="ORF">A3B18_00370</name>
</gene>
<evidence type="ECO:0000313" key="3">
    <source>
        <dbReference type="Proteomes" id="UP000178684"/>
    </source>
</evidence>
<evidence type="ECO:0000313" key="2">
    <source>
        <dbReference type="EMBL" id="OGF82717.1"/>
    </source>
</evidence>
<name>A0A1F5X4B4_9BACT</name>
<organism evidence="2 3">
    <name type="scientific">Candidatus Giovannonibacteria bacterium RIFCSPLOWO2_01_FULL_46_13</name>
    <dbReference type="NCBI Taxonomy" id="1798352"/>
    <lineage>
        <taxon>Bacteria</taxon>
        <taxon>Candidatus Giovannoniibacteriota</taxon>
    </lineage>
</organism>
<feature type="transmembrane region" description="Helical" evidence="1">
    <location>
        <begin position="36"/>
        <end position="54"/>
    </location>
</feature>
<accession>A0A1F5X4B4</accession>
<evidence type="ECO:0000256" key="1">
    <source>
        <dbReference type="SAM" id="Phobius"/>
    </source>
</evidence>
<reference evidence="2 3" key="1">
    <citation type="journal article" date="2016" name="Nat. Commun.">
        <title>Thousands of microbial genomes shed light on interconnected biogeochemical processes in an aquifer system.</title>
        <authorList>
            <person name="Anantharaman K."/>
            <person name="Brown C.T."/>
            <person name="Hug L.A."/>
            <person name="Sharon I."/>
            <person name="Castelle C.J."/>
            <person name="Probst A.J."/>
            <person name="Thomas B.C."/>
            <person name="Singh A."/>
            <person name="Wilkins M.J."/>
            <person name="Karaoz U."/>
            <person name="Brodie E.L."/>
            <person name="Williams K.H."/>
            <person name="Hubbard S.S."/>
            <person name="Banfield J.F."/>
        </authorList>
    </citation>
    <scope>NUCLEOTIDE SEQUENCE [LARGE SCALE GENOMIC DNA]</scope>
</reference>
<evidence type="ECO:0008006" key="4">
    <source>
        <dbReference type="Google" id="ProtNLM"/>
    </source>
</evidence>
<sequence>MAKKNTSEIITVKDVVKELKREHLTFGTARVQSWEAWLVVVLAVGLFMGVVTFVNKSEDFVLSCEYGLEECGGLWTHSVVHGGLTPDVSSLYASLVTPFAETANAIGAMPALSLFLLGFVSSALIFGLVWDKFSLAPAKKKVKARRIKIKVSGARGMISRDFLIMAFLAIMMTVVISSPVSYGSYSSKTDFSKKEVAVNSSANIFSSIVETFKSGSEGILAITENTSGNPEPEKIERKVKTMEQMTIKRNTSKFSVGENIIVIARVFNVRAEADGKILRERNYGAKGVIAAGPVMRGRVWWKINFENGESGWVAESFLKKVNAGEGQELRKFFPVASTTSSTSTSNLKAQAKHRWMASHAGVAKINIQDSNKVFSVKKNGVEIWDRSTNSRPFLKMEFLVSPSDVIEFEVDEENFTTNVEVAPLVGN</sequence>
<dbReference type="Proteomes" id="UP000178684">
    <property type="component" value="Unassembled WGS sequence"/>
</dbReference>
<dbReference type="EMBL" id="MFIE01000014">
    <property type="protein sequence ID" value="OGF82717.1"/>
    <property type="molecule type" value="Genomic_DNA"/>
</dbReference>
<dbReference type="AlphaFoldDB" id="A0A1F5X4B4"/>